<gene>
    <name evidence="1" type="ORF">PECAL_1P34190</name>
</gene>
<dbReference type="EMBL" id="CAKKNE010000001">
    <property type="protein sequence ID" value="CAH0366905.1"/>
    <property type="molecule type" value="Genomic_DNA"/>
</dbReference>
<name>A0A8J2S9F5_9STRA</name>
<proteinExistence type="predicted"/>
<dbReference type="AlphaFoldDB" id="A0A8J2S9F5"/>
<accession>A0A8J2S9F5</accession>
<organism evidence="1 2">
    <name type="scientific">Pelagomonas calceolata</name>
    <dbReference type="NCBI Taxonomy" id="35677"/>
    <lineage>
        <taxon>Eukaryota</taxon>
        <taxon>Sar</taxon>
        <taxon>Stramenopiles</taxon>
        <taxon>Ochrophyta</taxon>
        <taxon>Pelagophyceae</taxon>
        <taxon>Pelagomonadales</taxon>
        <taxon>Pelagomonadaceae</taxon>
        <taxon>Pelagomonas</taxon>
    </lineage>
</organism>
<dbReference type="Proteomes" id="UP000789595">
    <property type="component" value="Unassembled WGS sequence"/>
</dbReference>
<comment type="caution">
    <text evidence="1">The sequence shown here is derived from an EMBL/GenBank/DDBJ whole genome shotgun (WGS) entry which is preliminary data.</text>
</comment>
<protein>
    <submittedName>
        <fullName evidence="1">Uncharacterized protein</fullName>
    </submittedName>
</protein>
<evidence type="ECO:0000313" key="1">
    <source>
        <dbReference type="EMBL" id="CAH0366905.1"/>
    </source>
</evidence>
<sequence>MRTMKPVPRFCRPCAPHRAVQIQGPKGNLQQALPPAPAAGMGTKPEPLAFAGPGPLLSPRADDEPGAGPAAGRVCELVNAGPPMISGEAIVNAWKERRRSHATPPLPQHPQLPADCYSHILKFINVADRPITNRASLVSYVQKKNRRLGAIPLLVDLSWHGGTCLGRYCVCRAATLQERIEEYARDDRLYT</sequence>
<keyword evidence="2" id="KW-1185">Reference proteome</keyword>
<reference evidence="1" key="1">
    <citation type="submission" date="2021-11" db="EMBL/GenBank/DDBJ databases">
        <authorList>
            <consortium name="Genoscope - CEA"/>
            <person name="William W."/>
        </authorList>
    </citation>
    <scope>NUCLEOTIDE SEQUENCE</scope>
</reference>
<evidence type="ECO:0000313" key="2">
    <source>
        <dbReference type="Proteomes" id="UP000789595"/>
    </source>
</evidence>